<organism evidence="3 4">
    <name type="scientific">Glutinoglossum americanum</name>
    <dbReference type="NCBI Taxonomy" id="1670608"/>
    <lineage>
        <taxon>Eukaryota</taxon>
        <taxon>Fungi</taxon>
        <taxon>Dikarya</taxon>
        <taxon>Ascomycota</taxon>
        <taxon>Pezizomycotina</taxon>
        <taxon>Geoglossomycetes</taxon>
        <taxon>Geoglossales</taxon>
        <taxon>Geoglossaceae</taxon>
        <taxon>Glutinoglossum</taxon>
    </lineage>
</organism>
<evidence type="ECO:0000256" key="2">
    <source>
        <dbReference type="SAM" id="MobiDB-lite"/>
    </source>
</evidence>
<feature type="region of interest" description="Disordered" evidence="2">
    <location>
        <begin position="1"/>
        <end position="32"/>
    </location>
</feature>
<gene>
    <name evidence="3" type="ORF">FGG08_003170</name>
</gene>
<sequence>MADSTPERVSSTPPLTQPTAPLRGRTRKPSAKVLEAQRSLRTPSITPRLVQNELPASTTDAYDYEGTSLEEVASLITNLKKTITQQMNVIKAEQQSLKIQNAELQEEIRSLRTQLDTFSVLPPSTQTWASIAVSEHPARSGTTISRTMDAGKADNNRQLVVDVSRVREAIIEKVASTEAAKQVIQQGIDGIERLAGAEIKDFRVWRTNNSASVIKFSVEKNKEAIFRQTTAEWLEPHIPGARLVGPKWHAVKADWIEVPLAMDINSGKVSKSAMERFGTENGVEVCTMRWLGQPRPSGQHASVVVKVATKEDAEKLLRSDSVTLGGGGIMVSPFEERRVEGLGTEQETAYGRKRATYADKKATSNVKQLTYAA</sequence>
<dbReference type="OrthoDB" id="5419182at2759"/>
<feature type="compositionally biased region" description="Polar residues" evidence="2">
    <location>
        <begin position="7"/>
        <end position="19"/>
    </location>
</feature>
<dbReference type="AlphaFoldDB" id="A0A9P8I7T4"/>
<comment type="caution">
    <text evidence="3">The sequence shown here is derived from an EMBL/GenBank/DDBJ whole genome shotgun (WGS) entry which is preliminary data.</text>
</comment>
<proteinExistence type="predicted"/>
<evidence type="ECO:0000313" key="3">
    <source>
        <dbReference type="EMBL" id="KAH0542415.1"/>
    </source>
</evidence>
<evidence type="ECO:0000313" key="4">
    <source>
        <dbReference type="Proteomes" id="UP000698800"/>
    </source>
</evidence>
<protein>
    <submittedName>
        <fullName evidence="3">Uncharacterized protein</fullName>
    </submittedName>
</protein>
<reference evidence="3" key="1">
    <citation type="submission" date="2021-03" db="EMBL/GenBank/DDBJ databases">
        <title>Comparative genomics and phylogenomic investigation of the class Geoglossomycetes provide insights into ecological specialization and systematics.</title>
        <authorList>
            <person name="Melie T."/>
            <person name="Pirro S."/>
            <person name="Miller A.N."/>
            <person name="Quandt A."/>
        </authorList>
    </citation>
    <scope>NUCLEOTIDE SEQUENCE</scope>
    <source>
        <strain evidence="3">GBOQ0MN5Z8</strain>
    </source>
</reference>
<feature type="coiled-coil region" evidence="1">
    <location>
        <begin position="87"/>
        <end position="121"/>
    </location>
</feature>
<name>A0A9P8I7T4_9PEZI</name>
<dbReference type="EMBL" id="JAGHQL010000054">
    <property type="protein sequence ID" value="KAH0542415.1"/>
    <property type="molecule type" value="Genomic_DNA"/>
</dbReference>
<evidence type="ECO:0000256" key="1">
    <source>
        <dbReference type="SAM" id="Coils"/>
    </source>
</evidence>
<keyword evidence="1" id="KW-0175">Coiled coil</keyword>
<dbReference type="Proteomes" id="UP000698800">
    <property type="component" value="Unassembled WGS sequence"/>
</dbReference>
<accession>A0A9P8I7T4</accession>
<keyword evidence="4" id="KW-1185">Reference proteome</keyword>